<dbReference type="InterPro" id="IPR000160">
    <property type="entry name" value="GGDEF_dom"/>
</dbReference>
<gene>
    <name evidence="1" type="ORF">SAMN04488529_10750</name>
</gene>
<dbReference type="InterPro" id="IPR043128">
    <property type="entry name" value="Rev_trsase/Diguanyl_cyclase"/>
</dbReference>
<dbReference type="SMART" id="SM00065">
    <property type="entry name" value="GAF"/>
    <property type="match status" value="1"/>
</dbReference>
<dbReference type="OrthoDB" id="9805474at2"/>
<dbReference type="CDD" id="cd01949">
    <property type="entry name" value="GGDEF"/>
    <property type="match status" value="1"/>
</dbReference>
<dbReference type="EMBL" id="FNJM01000007">
    <property type="protein sequence ID" value="SDP53598.1"/>
    <property type="molecule type" value="Genomic_DNA"/>
</dbReference>
<dbReference type="SMART" id="SM00267">
    <property type="entry name" value="GGDEF"/>
    <property type="match status" value="1"/>
</dbReference>
<dbReference type="PANTHER" id="PTHR46663">
    <property type="entry name" value="DIGUANYLATE CYCLASE DGCT-RELATED"/>
    <property type="match status" value="1"/>
</dbReference>
<protein>
    <submittedName>
        <fullName evidence="1">Diguanylate cyclase (GGDEF) domain-containing protein</fullName>
    </submittedName>
</protein>
<name>A0A1H0TJ33_9CLOT</name>
<dbReference type="SUPFAM" id="SSF55073">
    <property type="entry name" value="Nucleotide cyclase"/>
    <property type="match status" value="1"/>
</dbReference>
<dbReference type="Gene3D" id="3.30.450.40">
    <property type="match status" value="1"/>
</dbReference>
<dbReference type="PANTHER" id="PTHR46663:SF4">
    <property type="entry name" value="DIGUANYLATE CYCLASE DGCT-RELATED"/>
    <property type="match status" value="1"/>
</dbReference>
<dbReference type="Gene3D" id="3.30.70.270">
    <property type="match status" value="1"/>
</dbReference>
<dbReference type="InterPro" id="IPR029016">
    <property type="entry name" value="GAF-like_dom_sf"/>
</dbReference>
<reference evidence="1 2" key="1">
    <citation type="submission" date="2016-10" db="EMBL/GenBank/DDBJ databases">
        <authorList>
            <person name="de Groot N.N."/>
        </authorList>
    </citation>
    <scope>NUCLEOTIDE SEQUENCE [LARGE SCALE GENOMIC DNA]</scope>
    <source>
        <strain evidence="1 2">DSM 12272</strain>
    </source>
</reference>
<accession>A0A1H0TJ33</accession>
<keyword evidence="2" id="KW-1185">Reference proteome</keyword>
<dbReference type="SUPFAM" id="SSF55781">
    <property type="entry name" value="GAF domain-like"/>
    <property type="match status" value="1"/>
</dbReference>
<dbReference type="PROSITE" id="PS50887">
    <property type="entry name" value="GGDEF"/>
    <property type="match status" value="1"/>
</dbReference>
<dbReference type="RefSeq" id="WP_089970248.1">
    <property type="nucleotide sequence ID" value="NZ_CP071376.1"/>
</dbReference>
<sequence>MGEEDLNYKDIKMEFQMYQQVTEGKIQQLSESNMKLEKSLNALSNIVEVSNYVNSFLSNENLIPMINDMIIGILGVTHCTIYILEDNELVVKATNGGKGTAWLTGQCKKYMKEHQTFTINSNQAIMICKQIVKSGIEIHSRMGVPIKIRDKFIGYIILDHTHNNFFNGDHEIFVNAISNQIAIAIENSILYREIKNAAKVDPLIGIYNRKTFFEIIENKIKEEKEASKKYAIIMIDLDDFKTVNDTLGHQFGDTVLINTTTLIRGKLSYGDIIARYGGEEIIIYIDDAEDEDKVFSRVERIRKAVEFSIVEREGITKHITASFGLSFYPQDGNNLLEIINSADKLLYKAKYAGKNKVISSHLER</sequence>
<evidence type="ECO:0000313" key="1">
    <source>
        <dbReference type="EMBL" id="SDP53598.1"/>
    </source>
</evidence>
<dbReference type="InterPro" id="IPR029787">
    <property type="entry name" value="Nucleotide_cyclase"/>
</dbReference>
<dbReference type="AlphaFoldDB" id="A0A1H0TJ33"/>
<dbReference type="FunFam" id="3.30.70.270:FF:000001">
    <property type="entry name" value="Diguanylate cyclase domain protein"/>
    <property type="match status" value="1"/>
</dbReference>
<dbReference type="GeneID" id="65309881"/>
<organism evidence="1 2">
    <name type="scientific">Clostridium gasigenes</name>
    <dbReference type="NCBI Taxonomy" id="94869"/>
    <lineage>
        <taxon>Bacteria</taxon>
        <taxon>Bacillati</taxon>
        <taxon>Bacillota</taxon>
        <taxon>Clostridia</taxon>
        <taxon>Eubacteriales</taxon>
        <taxon>Clostridiaceae</taxon>
        <taxon>Clostridium</taxon>
    </lineage>
</organism>
<dbReference type="InterPro" id="IPR003018">
    <property type="entry name" value="GAF"/>
</dbReference>
<dbReference type="STRING" id="94869.SAMN04488529_10750"/>
<proteinExistence type="predicted"/>
<dbReference type="Pfam" id="PF00990">
    <property type="entry name" value="GGDEF"/>
    <property type="match status" value="1"/>
</dbReference>
<dbReference type="Proteomes" id="UP000198597">
    <property type="component" value="Unassembled WGS sequence"/>
</dbReference>
<dbReference type="NCBIfam" id="TIGR00254">
    <property type="entry name" value="GGDEF"/>
    <property type="match status" value="1"/>
</dbReference>
<evidence type="ECO:0000313" key="2">
    <source>
        <dbReference type="Proteomes" id="UP000198597"/>
    </source>
</evidence>
<dbReference type="InterPro" id="IPR052163">
    <property type="entry name" value="DGC-Regulatory_Protein"/>
</dbReference>
<dbReference type="Pfam" id="PF01590">
    <property type="entry name" value="GAF"/>
    <property type="match status" value="1"/>
</dbReference>